<evidence type="ECO:0000313" key="1">
    <source>
        <dbReference type="EMBL" id="CAA6816656.1"/>
    </source>
</evidence>
<sequence length="77" mass="8569">MLKVTGPWTHAGTYTSLETVIKHHLGPQSAIDNFDESQLTQSDIQNLDKLKANAQLAPDSANLEIDRVLLHGFQTQR</sequence>
<protein>
    <submittedName>
        <fullName evidence="1">Uncharacterized protein</fullName>
    </submittedName>
</protein>
<dbReference type="GO" id="GO:0009055">
    <property type="term" value="F:electron transfer activity"/>
    <property type="evidence" value="ECO:0007669"/>
    <property type="project" value="InterPro"/>
</dbReference>
<organism evidence="1">
    <name type="scientific">uncultured Thiotrichaceae bacterium</name>
    <dbReference type="NCBI Taxonomy" id="298394"/>
    <lineage>
        <taxon>Bacteria</taxon>
        <taxon>Pseudomonadati</taxon>
        <taxon>Pseudomonadota</taxon>
        <taxon>Gammaproteobacteria</taxon>
        <taxon>Thiotrichales</taxon>
        <taxon>Thiotrichaceae</taxon>
        <taxon>environmental samples</taxon>
    </lineage>
</organism>
<name>A0A6S6TNU9_9GAMM</name>
<dbReference type="Gene3D" id="1.10.760.10">
    <property type="entry name" value="Cytochrome c-like domain"/>
    <property type="match status" value="1"/>
</dbReference>
<gene>
    <name evidence="1" type="ORF">HELGO_WM16958</name>
</gene>
<dbReference type="AlphaFoldDB" id="A0A6S6TNU9"/>
<reference evidence="1" key="1">
    <citation type="submission" date="2020-01" db="EMBL/GenBank/DDBJ databases">
        <authorList>
            <person name="Meier V. D."/>
            <person name="Meier V D."/>
        </authorList>
    </citation>
    <scope>NUCLEOTIDE SEQUENCE</scope>
    <source>
        <strain evidence="1">HLG_WM_MAG_07</strain>
    </source>
</reference>
<dbReference type="InterPro" id="IPR036909">
    <property type="entry name" value="Cyt_c-like_dom_sf"/>
</dbReference>
<dbReference type="GO" id="GO:0020037">
    <property type="term" value="F:heme binding"/>
    <property type="evidence" value="ECO:0007669"/>
    <property type="project" value="InterPro"/>
</dbReference>
<dbReference type="EMBL" id="CACVAY010000077">
    <property type="protein sequence ID" value="CAA6816656.1"/>
    <property type="molecule type" value="Genomic_DNA"/>
</dbReference>
<proteinExistence type="predicted"/>
<accession>A0A6S6TNU9</accession>